<feature type="domain" description="Ketopantoate reductase N-terminal" evidence="10">
    <location>
        <begin position="8"/>
        <end position="154"/>
    </location>
</feature>
<accession>A0ABU5MUN8</accession>
<dbReference type="Gene3D" id="1.10.1040.10">
    <property type="entry name" value="N-(1-d-carboxylethyl)-l-norvaline Dehydrogenase, domain 2"/>
    <property type="match status" value="1"/>
</dbReference>
<evidence type="ECO:0000313" key="12">
    <source>
        <dbReference type="EMBL" id="MDZ8117853.1"/>
    </source>
</evidence>
<dbReference type="NCBIfam" id="NF004887">
    <property type="entry name" value="PRK06249.1"/>
    <property type="match status" value="1"/>
</dbReference>
<comment type="function">
    <text evidence="9">Catalyzes the NADPH-dependent reduction of ketopantoate into pantoic acid.</text>
</comment>
<evidence type="ECO:0000256" key="1">
    <source>
        <dbReference type="ARBA" id="ARBA00004994"/>
    </source>
</evidence>
<sequence>MQKKNQFSIIGTGAVGGYYGGLLQRAGFDVHFLVRSDYKQIKTDGLRVDSVNGNFTLPDVQAYNDPSEMPTCNVVIVALKTTANAALKKILPRVVGEHSLVLTLQNGLGGEAEIADIVGADRILAGLCFLCSNKIGPGHISHLDYGMITLGEYRADGEPGGISSRLNQLNKDLQAANIPTQLVEDLALARWKKLVWNIPFNGMSVACDCLTDELVRNPEKRLICEKLMHETAAASNAVCRPIEPDFLAKMIRNTEKMKPYAPSMKLDFDRGNPMEIEAIYGHPIRAAEAAGVNMPETKKLYEKLKKLNPAV</sequence>
<dbReference type="InterPro" id="IPR013332">
    <property type="entry name" value="KPR_N"/>
</dbReference>
<dbReference type="PANTHER" id="PTHR21708:SF26">
    <property type="entry name" value="2-DEHYDROPANTOATE 2-REDUCTASE"/>
    <property type="match status" value="1"/>
</dbReference>
<dbReference type="EC" id="1.1.1.169" evidence="3 9"/>
<dbReference type="Pfam" id="PF02558">
    <property type="entry name" value="ApbA"/>
    <property type="match status" value="1"/>
</dbReference>
<dbReference type="RefSeq" id="WP_322607655.1">
    <property type="nucleotide sequence ID" value="NZ_JARVCO010000006.1"/>
</dbReference>
<evidence type="ECO:0000256" key="5">
    <source>
        <dbReference type="ARBA" id="ARBA00022857"/>
    </source>
</evidence>
<evidence type="ECO:0000256" key="4">
    <source>
        <dbReference type="ARBA" id="ARBA00019465"/>
    </source>
</evidence>
<dbReference type="NCBIfam" id="TIGR00745">
    <property type="entry name" value="apbA_panE"/>
    <property type="match status" value="1"/>
</dbReference>
<dbReference type="InterPro" id="IPR013752">
    <property type="entry name" value="KPA_reductase"/>
</dbReference>
<keyword evidence="9" id="KW-0566">Pantothenate biosynthesis</keyword>
<dbReference type="InterPro" id="IPR013328">
    <property type="entry name" value="6PGD_dom2"/>
</dbReference>
<evidence type="ECO:0000256" key="7">
    <source>
        <dbReference type="ARBA" id="ARBA00032024"/>
    </source>
</evidence>
<evidence type="ECO:0000259" key="11">
    <source>
        <dbReference type="Pfam" id="PF08546"/>
    </source>
</evidence>
<dbReference type="Pfam" id="PF08546">
    <property type="entry name" value="ApbA_C"/>
    <property type="match status" value="1"/>
</dbReference>
<feature type="domain" description="Ketopantoate reductase C-terminal" evidence="11">
    <location>
        <begin position="186"/>
        <end position="307"/>
    </location>
</feature>
<evidence type="ECO:0000256" key="8">
    <source>
        <dbReference type="ARBA" id="ARBA00048793"/>
    </source>
</evidence>
<evidence type="ECO:0000256" key="3">
    <source>
        <dbReference type="ARBA" id="ARBA00013014"/>
    </source>
</evidence>
<keyword evidence="6 9" id="KW-0560">Oxidoreductase</keyword>
<dbReference type="Gene3D" id="3.40.50.720">
    <property type="entry name" value="NAD(P)-binding Rossmann-like Domain"/>
    <property type="match status" value="1"/>
</dbReference>
<dbReference type="InterPro" id="IPR008927">
    <property type="entry name" value="6-PGluconate_DH-like_C_sf"/>
</dbReference>
<dbReference type="EMBL" id="JARVCO010000006">
    <property type="protein sequence ID" value="MDZ8117853.1"/>
    <property type="molecule type" value="Genomic_DNA"/>
</dbReference>
<dbReference type="SUPFAM" id="SSF48179">
    <property type="entry name" value="6-phosphogluconate dehydrogenase C-terminal domain-like"/>
    <property type="match status" value="1"/>
</dbReference>
<dbReference type="InterPro" id="IPR036291">
    <property type="entry name" value="NAD(P)-bd_dom_sf"/>
</dbReference>
<reference evidence="12 13" key="1">
    <citation type="journal article" date="2024" name="Appl. Environ. Microbiol.">
        <title>Pontiella agarivorans sp. nov., a novel marine anaerobic bacterium capable of degrading macroalgal polysaccharides and fixing nitrogen.</title>
        <authorList>
            <person name="Liu N."/>
            <person name="Kivenson V."/>
            <person name="Peng X."/>
            <person name="Cui Z."/>
            <person name="Lankiewicz T.S."/>
            <person name="Gosselin K.M."/>
            <person name="English C.J."/>
            <person name="Blair E.M."/>
            <person name="O'Malley M.A."/>
            <person name="Valentine D.L."/>
        </authorList>
    </citation>
    <scope>NUCLEOTIDE SEQUENCE [LARGE SCALE GENOMIC DNA]</scope>
    <source>
        <strain evidence="12 13">NLcol2</strain>
    </source>
</reference>
<organism evidence="12 13">
    <name type="scientific">Pontiella agarivorans</name>
    <dbReference type="NCBI Taxonomy" id="3038953"/>
    <lineage>
        <taxon>Bacteria</taxon>
        <taxon>Pseudomonadati</taxon>
        <taxon>Kiritimatiellota</taxon>
        <taxon>Kiritimatiellia</taxon>
        <taxon>Kiritimatiellales</taxon>
        <taxon>Pontiellaceae</taxon>
        <taxon>Pontiella</taxon>
    </lineage>
</organism>
<evidence type="ECO:0000313" key="13">
    <source>
        <dbReference type="Proteomes" id="UP001290861"/>
    </source>
</evidence>
<dbReference type="InterPro" id="IPR003710">
    <property type="entry name" value="ApbA"/>
</dbReference>
<dbReference type="InterPro" id="IPR051402">
    <property type="entry name" value="KPR-Related"/>
</dbReference>
<keyword evidence="13" id="KW-1185">Reference proteome</keyword>
<comment type="caution">
    <text evidence="12">The sequence shown here is derived from an EMBL/GenBank/DDBJ whole genome shotgun (WGS) entry which is preliminary data.</text>
</comment>
<dbReference type="Proteomes" id="UP001290861">
    <property type="component" value="Unassembled WGS sequence"/>
</dbReference>
<comment type="catalytic activity">
    <reaction evidence="8 9">
        <text>(R)-pantoate + NADP(+) = 2-dehydropantoate + NADPH + H(+)</text>
        <dbReference type="Rhea" id="RHEA:16233"/>
        <dbReference type="ChEBI" id="CHEBI:11561"/>
        <dbReference type="ChEBI" id="CHEBI:15378"/>
        <dbReference type="ChEBI" id="CHEBI:15980"/>
        <dbReference type="ChEBI" id="CHEBI:57783"/>
        <dbReference type="ChEBI" id="CHEBI:58349"/>
        <dbReference type="EC" id="1.1.1.169"/>
    </reaction>
</comment>
<name>A0ABU5MUN8_9BACT</name>
<evidence type="ECO:0000256" key="9">
    <source>
        <dbReference type="RuleBase" id="RU362068"/>
    </source>
</evidence>
<evidence type="ECO:0000256" key="2">
    <source>
        <dbReference type="ARBA" id="ARBA00007870"/>
    </source>
</evidence>
<comment type="pathway">
    <text evidence="1 9">Cofactor biosynthesis; (R)-pantothenate biosynthesis; (R)-pantoate from 3-methyl-2-oxobutanoate: step 2/2.</text>
</comment>
<evidence type="ECO:0000259" key="10">
    <source>
        <dbReference type="Pfam" id="PF02558"/>
    </source>
</evidence>
<dbReference type="GO" id="GO:0008677">
    <property type="term" value="F:2-dehydropantoate 2-reductase activity"/>
    <property type="evidence" value="ECO:0007669"/>
    <property type="project" value="UniProtKB-EC"/>
</dbReference>
<proteinExistence type="inferred from homology"/>
<keyword evidence="5 9" id="KW-0521">NADP</keyword>
<dbReference type="SUPFAM" id="SSF51735">
    <property type="entry name" value="NAD(P)-binding Rossmann-fold domains"/>
    <property type="match status" value="1"/>
</dbReference>
<gene>
    <name evidence="12" type="ORF">P9H32_04375</name>
</gene>
<evidence type="ECO:0000256" key="6">
    <source>
        <dbReference type="ARBA" id="ARBA00023002"/>
    </source>
</evidence>
<protein>
    <recommendedName>
        <fullName evidence="4 9">2-dehydropantoate 2-reductase</fullName>
        <ecNumber evidence="3 9">1.1.1.169</ecNumber>
    </recommendedName>
    <alternativeName>
        <fullName evidence="7 9">Ketopantoate reductase</fullName>
    </alternativeName>
</protein>
<dbReference type="PANTHER" id="PTHR21708">
    <property type="entry name" value="PROBABLE 2-DEHYDROPANTOATE 2-REDUCTASE"/>
    <property type="match status" value="1"/>
</dbReference>
<comment type="similarity">
    <text evidence="2 9">Belongs to the ketopantoate reductase family.</text>
</comment>